<sequence>MMRSIFLAAGLVVLSLPALAATQAESEAAVAAAEAVESEAIAAKAAWTTTEANLTKAKKALAASKWDEAKAAADEAATLAKLSIEQANEQKTVWRNAVFR</sequence>
<dbReference type="AlphaFoldDB" id="A0A1J5PD77"/>
<comment type="caution">
    <text evidence="1">The sequence shown here is derived from an EMBL/GenBank/DDBJ whole genome shotgun (WGS) entry which is preliminary data.</text>
</comment>
<protein>
    <recommendedName>
        <fullName evidence="2">SoxXA-binding protein SoxK</fullName>
    </recommendedName>
</protein>
<gene>
    <name evidence="1" type="ORF">GALL_488120</name>
</gene>
<name>A0A1J5PD77_9ZZZZ</name>
<accession>A0A1J5PD77</accession>
<evidence type="ECO:0008006" key="2">
    <source>
        <dbReference type="Google" id="ProtNLM"/>
    </source>
</evidence>
<proteinExistence type="predicted"/>
<organism evidence="1">
    <name type="scientific">mine drainage metagenome</name>
    <dbReference type="NCBI Taxonomy" id="410659"/>
    <lineage>
        <taxon>unclassified sequences</taxon>
        <taxon>metagenomes</taxon>
        <taxon>ecological metagenomes</taxon>
    </lineage>
</organism>
<reference evidence="1" key="1">
    <citation type="submission" date="2016-10" db="EMBL/GenBank/DDBJ databases">
        <title>Sequence of Gallionella enrichment culture.</title>
        <authorList>
            <person name="Poehlein A."/>
            <person name="Muehling M."/>
            <person name="Daniel R."/>
        </authorList>
    </citation>
    <scope>NUCLEOTIDE SEQUENCE</scope>
</reference>
<dbReference type="EMBL" id="MLJW01004644">
    <property type="protein sequence ID" value="OIQ69585.1"/>
    <property type="molecule type" value="Genomic_DNA"/>
</dbReference>
<evidence type="ECO:0000313" key="1">
    <source>
        <dbReference type="EMBL" id="OIQ69585.1"/>
    </source>
</evidence>